<gene>
    <name evidence="2" type="ORF">PHYSODRAFT_295468</name>
</gene>
<dbReference type="GO" id="GO:0004523">
    <property type="term" value="F:RNA-DNA hybrid ribonuclease activity"/>
    <property type="evidence" value="ECO:0007669"/>
    <property type="project" value="InterPro"/>
</dbReference>
<dbReference type="EMBL" id="JH159152">
    <property type="protein sequence ID" value="EGZ22810.1"/>
    <property type="molecule type" value="Genomic_DNA"/>
</dbReference>
<accession>G4YR76</accession>
<dbReference type="Gene3D" id="3.30.420.10">
    <property type="entry name" value="Ribonuclease H-like superfamily/Ribonuclease H"/>
    <property type="match status" value="1"/>
</dbReference>
<organism evidence="2 3">
    <name type="scientific">Phytophthora sojae (strain P6497)</name>
    <name type="common">Soybean stem and root rot agent</name>
    <name type="synonym">Phytophthora megasperma f. sp. glycines</name>
    <dbReference type="NCBI Taxonomy" id="1094619"/>
    <lineage>
        <taxon>Eukaryota</taxon>
        <taxon>Sar</taxon>
        <taxon>Stramenopiles</taxon>
        <taxon>Oomycota</taxon>
        <taxon>Peronosporomycetes</taxon>
        <taxon>Peronosporales</taxon>
        <taxon>Peronosporaceae</taxon>
        <taxon>Phytophthora</taxon>
    </lineage>
</organism>
<protein>
    <recommendedName>
        <fullName evidence="1">RNase H type-1 domain-containing protein</fullName>
    </recommendedName>
</protein>
<feature type="domain" description="RNase H type-1" evidence="1">
    <location>
        <begin position="7"/>
        <end position="129"/>
    </location>
</feature>
<keyword evidence="3" id="KW-1185">Reference proteome</keyword>
<dbReference type="InParanoid" id="G4YR76"/>
<dbReference type="InterPro" id="IPR036397">
    <property type="entry name" value="RNaseH_sf"/>
</dbReference>
<dbReference type="PANTHER" id="PTHR47723:SF24">
    <property type="entry name" value="RNASE H TYPE-1 DOMAIN-CONTAINING PROTEIN"/>
    <property type="match status" value="1"/>
</dbReference>
<dbReference type="GeneID" id="20641259"/>
<sequence>MPSILAFDGGARTSVGVSAYAWCAWASSGKVIRCAATAVTPCATNNEMEAQALLSGLLWLRRYRPTARVSIIGDSAVIINLALGTVRVRSSNLTSMVARIREILCCFRAVTVTATSRTYNVAADALCNWIMDKRIADPHTTDFESPSWPLAIETSTDPIRKGTPDVLSLSVQDNDFMQWKSRWSLVLRDLDRIRHLIHNRFAAPRPSVTGGLGVKKTPPPTVDTLARFETSNFDTHILRSCTINGLERCVPLPVFKAFRDLATEYHLPFPVNRIFLISYQAAHFDAAGIRYTSPIRWRGLLRYVPGLNANKLTTLPEATYV</sequence>
<dbReference type="SMR" id="G4YR76"/>
<dbReference type="PANTHER" id="PTHR47723">
    <property type="entry name" value="OS05G0353850 PROTEIN"/>
    <property type="match status" value="1"/>
</dbReference>
<reference evidence="2 3" key="1">
    <citation type="journal article" date="2006" name="Science">
        <title>Phytophthora genome sequences uncover evolutionary origins and mechanisms of pathogenesis.</title>
        <authorList>
            <person name="Tyler B.M."/>
            <person name="Tripathy S."/>
            <person name="Zhang X."/>
            <person name="Dehal P."/>
            <person name="Jiang R.H."/>
            <person name="Aerts A."/>
            <person name="Arredondo F.D."/>
            <person name="Baxter L."/>
            <person name="Bensasson D."/>
            <person name="Beynon J.L."/>
            <person name="Chapman J."/>
            <person name="Damasceno C.M."/>
            <person name="Dorrance A.E."/>
            <person name="Dou D."/>
            <person name="Dickerman A.W."/>
            <person name="Dubchak I.L."/>
            <person name="Garbelotto M."/>
            <person name="Gijzen M."/>
            <person name="Gordon S.G."/>
            <person name="Govers F."/>
            <person name="Grunwald N.J."/>
            <person name="Huang W."/>
            <person name="Ivors K.L."/>
            <person name="Jones R.W."/>
            <person name="Kamoun S."/>
            <person name="Krampis K."/>
            <person name="Lamour K.H."/>
            <person name="Lee M.K."/>
            <person name="McDonald W.H."/>
            <person name="Medina M."/>
            <person name="Meijer H.J."/>
            <person name="Nordberg E.K."/>
            <person name="Maclean D.J."/>
            <person name="Ospina-Giraldo M.D."/>
            <person name="Morris P.F."/>
            <person name="Phuntumart V."/>
            <person name="Putnam N.H."/>
            <person name="Rash S."/>
            <person name="Rose J.K."/>
            <person name="Sakihama Y."/>
            <person name="Salamov A.A."/>
            <person name="Savidor A."/>
            <person name="Scheuring C.F."/>
            <person name="Smith B.M."/>
            <person name="Sobral B.W."/>
            <person name="Terry A."/>
            <person name="Torto-Alalibo T.A."/>
            <person name="Win J."/>
            <person name="Xu Z."/>
            <person name="Zhang H."/>
            <person name="Grigoriev I.V."/>
            <person name="Rokhsar D.S."/>
            <person name="Boore J.L."/>
        </authorList>
    </citation>
    <scope>NUCLEOTIDE SEQUENCE [LARGE SCALE GENOMIC DNA]</scope>
    <source>
        <strain evidence="2 3">P6497</strain>
    </source>
</reference>
<dbReference type="SUPFAM" id="SSF53098">
    <property type="entry name" value="Ribonuclease H-like"/>
    <property type="match status" value="1"/>
</dbReference>
<dbReference type="InterPro" id="IPR012337">
    <property type="entry name" value="RNaseH-like_sf"/>
</dbReference>
<dbReference type="InterPro" id="IPR053151">
    <property type="entry name" value="RNase_H-like"/>
</dbReference>
<dbReference type="RefSeq" id="XP_009518098.1">
    <property type="nucleotide sequence ID" value="XM_009519803.1"/>
</dbReference>
<dbReference type="KEGG" id="psoj:PHYSODRAFT_295468"/>
<dbReference type="Pfam" id="PF13456">
    <property type="entry name" value="RVT_3"/>
    <property type="match status" value="1"/>
</dbReference>
<dbReference type="InterPro" id="IPR002156">
    <property type="entry name" value="RNaseH_domain"/>
</dbReference>
<evidence type="ECO:0000313" key="2">
    <source>
        <dbReference type="EMBL" id="EGZ22810.1"/>
    </source>
</evidence>
<evidence type="ECO:0000259" key="1">
    <source>
        <dbReference type="Pfam" id="PF13456"/>
    </source>
</evidence>
<proteinExistence type="predicted"/>
<dbReference type="GO" id="GO:0003676">
    <property type="term" value="F:nucleic acid binding"/>
    <property type="evidence" value="ECO:0007669"/>
    <property type="project" value="InterPro"/>
</dbReference>
<name>G4YR76_PHYSP</name>
<dbReference type="Proteomes" id="UP000002640">
    <property type="component" value="Unassembled WGS sequence"/>
</dbReference>
<dbReference type="AlphaFoldDB" id="G4YR76"/>
<evidence type="ECO:0000313" key="3">
    <source>
        <dbReference type="Proteomes" id="UP000002640"/>
    </source>
</evidence>